<dbReference type="PIR" id="F90606">
    <property type="entry name" value="F90606"/>
</dbReference>
<comment type="subcellular location">
    <subcellularLocation>
        <location evidence="1">Membrane</location>
        <topology evidence="1">Single-pass membrane protein</topology>
    </subcellularLocation>
</comment>
<gene>
    <name evidence="8" type="ordered locus">MYPU_7580</name>
</gene>
<dbReference type="BioCyc" id="MPUL272635:G1GT6-769-MONOMER"/>
<dbReference type="PANTHER" id="PTHR34478:SF1">
    <property type="entry name" value="PROTEIN LEMA"/>
    <property type="match status" value="1"/>
</dbReference>
<accession>Q98PG5</accession>
<keyword evidence="3 7" id="KW-0812">Transmembrane</keyword>
<comment type="similarity">
    <text evidence="2">Belongs to the LemA family.</text>
</comment>
<evidence type="ECO:0000256" key="3">
    <source>
        <dbReference type="ARBA" id="ARBA00022692"/>
    </source>
</evidence>
<keyword evidence="4 7" id="KW-1133">Transmembrane helix</keyword>
<evidence type="ECO:0000256" key="6">
    <source>
        <dbReference type="SAM" id="Coils"/>
    </source>
</evidence>
<keyword evidence="5 7" id="KW-0472">Membrane</keyword>
<feature type="transmembrane region" description="Helical" evidence="7">
    <location>
        <begin position="36"/>
        <end position="56"/>
    </location>
</feature>
<dbReference type="STRING" id="272635.gene:17577369"/>
<evidence type="ECO:0008006" key="10">
    <source>
        <dbReference type="Google" id="ProtNLM"/>
    </source>
</evidence>
<protein>
    <recommendedName>
        <fullName evidence="10">LemA family protein</fullName>
    </recommendedName>
</protein>
<evidence type="ECO:0000256" key="5">
    <source>
        <dbReference type="ARBA" id="ARBA00023136"/>
    </source>
</evidence>
<dbReference type="RefSeq" id="WP_010925558.1">
    <property type="nucleotide sequence ID" value="NC_002771.1"/>
</dbReference>
<dbReference type="eggNOG" id="COG1704">
    <property type="taxonomic scope" value="Bacteria"/>
</dbReference>
<keyword evidence="9" id="KW-1185">Reference proteome</keyword>
<dbReference type="InterPro" id="IPR007156">
    <property type="entry name" value="MamQ_LemA"/>
</dbReference>
<dbReference type="SUPFAM" id="SSF140478">
    <property type="entry name" value="LemA-like"/>
    <property type="match status" value="1"/>
</dbReference>
<dbReference type="GO" id="GO:0016020">
    <property type="term" value="C:membrane"/>
    <property type="evidence" value="ECO:0007669"/>
    <property type="project" value="UniProtKB-SubCell"/>
</dbReference>
<organism evidence="9">
    <name type="scientific">Mycoplasmopsis pulmonis (strain UAB CTIP)</name>
    <name type="common">Mycoplasma pulmonis</name>
    <dbReference type="NCBI Taxonomy" id="272635"/>
    <lineage>
        <taxon>Bacteria</taxon>
        <taxon>Bacillati</taxon>
        <taxon>Mycoplasmatota</taxon>
        <taxon>Mycoplasmoidales</taxon>
        <taxon>Metamycoplasmataceae</taxon>
        <taxon>Mycoplasmopsis</taxon>
    </lineage>
</organism>
<evidence type="ECO:0000256" key="2">
    <source>
        <dbReference type="ARBA" id="ARBA00008854"/>
    </source>
</evidence>
<dbReference type="HOGENOM" id="CLU_056714_3_0_14"/>
<keyword evidence="6" id="KW-0175">Coiled coil</keyword>
<dbReference type="AlphaFoldDB" id="Q98PG5"/>
<name>Q98PG5_MYCPU</name>
<dbReference type="EMBL" id="AL445565">
    <property type="protein sequence ID" value="CAC13931.1"/>
    <property type="molecule type" value="Genomic_DNA"/>
</dbReference>
<sequence>MANELSELDLEHKNDQGRAVHVIDKKLAVEVGRGSLVFEIILWSLFIIPGLVFLFMKINAKKELDQVQQKIQHHASQIDNYQEQRFHILENAARIVEKSINLDKEVMEKVSLYRSGANKAIVSNNFSTDELQSNLNNFGRQINLAFEAYPELKAQNTLRDAMQQNSYLQKEVTAARELYNDVVFRWNAMIFEWPTKKIVAAKYGYTTRIPFMASKEVKEKLHFF</sequence>
<dbReference type="KEGG" id="mpu:MYPU_7580"/>
<evidence type="ECO:0000256" key="4">
    <source>
        <dbReference type="ARBA" id="ARBA00022989"/>
    </source>
</evidence>
<dbReference type="Proteomes" id="UP000000528">
    <property type="component" value="Chromosome"/>
</dbReference>
<evidence type="ECO:0000313" key="8">
    <source>
        <dbReference type="EMBL" id="CAC13931.1"/>
    </source>
</evidence>
<reference evidence="8 9" key="1">
    <citation type="journal article" date="2001" name="Nucleic Acids Res.">
        <title>The complete genome sequence of the murine respiratory pathogen Mycoplasma pulmonis.</title>
        <authorList>
            <person name="Chambaud I."/>
            <person name="Heilig R."/>
            <person name="Ferris S."/>
            <person name="Barbe V."/>
            <person name="Samson D."/>
            <person name="Galisson F."/>
            <person name="Moszer I."/>
            <person name="Dybvig K."/>
            <person name="Wroblewski H."/>
            <person name="Viari A."/>
            <person name="Rocha E.P.C."/>
            <person name="Blanchard A."/>
        </authorList>
    </citation>
    <scope>NUCLEOTIDE SEQUENCE [LARGE SCALE GENOMIC DNA]</scope>
    <source>
        <strain evidence="8 9">UAB CTIP</strain>
    </source>
</reference>
<dbReference type="PANTHER" id="PTHR34478">
    <property type="entry name" value="PROTEIN LEMA"/>
    <property type="match status" value="1"/>
</dbReference>
<dbReference type="Pfam" id="PF04011">
    <property type="entry name" value="LemA"/>
    <property type="match status" value="1"/>
</dbReference>
<evidence type="ECO:0000313" key="9">
    <source>
        <dbReference type="Proteomes" id="UP000000528"/>
    </source>
</evidence>
<evidence type="ECO:0000256" key="1">
    <source>
        <dbReference type="ARBA" id="ARBA00004167"/>
    </source>
</evidence>
<dbReference type="InterPro" id="IPR023353">
    <property type="entry name" value="LemA-like_dom_sf"/>
</dbReference>
<dbReference type="Gene3D" id="1.20.1440.20">
    <property type="entry name" value="LemA-like domain"/>
    <property type="match status" value="1"/>
</dbReference>
<evidence type="ECO:0000256" key="7">
    <source>
        <dbReference type="SAM" id="Phobius"/>
    </source>
</evidence>
<feature type="coiled-coil region" evidence="6">
    <location>
        <begin position="57"/>
        <end position="84"/>
    </location>
</feature>
<proteinExistence type="inferred from homology"/>